<evidence type="ECO:0000256" key="3">
    <source>
        <dbReference type="HAMAP-Rule" id="MF_02225"/>
    </source>
</evidence>
<dbReference type="InterPro" id="IPR007085">
    <property type="entry name" value="DNA/pantothenate-metab_flavo_C"/>
</dbReference>
<feature type="domain" description="Flavoprotein" evidence="5">
    <location>
        <begin position="3"/>
        <end position="174"/>
    </location>
</feature>
<evidence type="ECO:0000313" key="7">
    <source>
        <dbReference type="EMBL" id="XBX76145.1"/>
    </source>
</evidence>
<dbReference type="PANTHER" id="PTHR14359">
    <property type="entry name" value="HOMO-OLIGOMERIC FLAVIN CONTAINING CYS DECARBOXYLASE FAMILY"/>
    <property type="match status" value="1"/>
</dbReference>
<comment type="function">
    <text evidence="3">Catalyzes two sequential steps in the biosynthesis of coenzyme A. In the first step cysteine is conjugated to 4'-phosphopantothenate to form 4-phosphopantothenoylcysteine. In the second step the latter compound is decarboxylated to form 4'-phosphopantotheine.</text>
</comment>
<feature type="binding site" evidence="3">
    <location>
        <position position="319"/>
    </location>
    <ligand>
        <name>CTP</name>
        <dbReference type="ChEBI" id="CHEBI:37563"/>
    </ligand>
</feature>
<accession>A0AAU7VPR9</accession>
<reference evidence="7" key="2">
    <citation type="submission" date="2024-06" db="EMBL/GenBank/DDBJ databases">
        <authorList>
            <person name="Petrova K.O."/>
            <person name="Toshchakov S.V."/>
            <person name="Boltjanskaja Y.V."/>
            <person name="Kevbrin V."/>
        </authorList>
    </citation>
    <scope>NUCLEOTIDE SEQUENCE</scope>
    <source>
        <strain evidence="7">Z-910T</strain>
    </source>
</reference>
<dbReference type="GO" id="GO:0015937">
    <property type="term" value="P:coenzyme A biosynthetic process"/>
    <property type="evidence" value="ECO:0007669"/>
    <property type="project" value="UniProtKB-UniRule"/>
</dbReference>
<feature type="binding site" evidence="3">
    <location>
        <position position="333"/>
    </location>
    <ligand>
        <name>CTP</name>
        <dbReference type="ChEBI" id="CHEBI:37563"/>
    </ligand>
</feature>
<comment type="catalytic activity">
    <reaction evidence="3 4">
        <text>N-[(R)-4-phosphopantothenoyl]-L-cysteine + H(+) = (R)-4'-phosphopantetheine + CO2</text>
        <dbReference type="Rhea" id="RHEA:16793"/>
        <dbReference type="ChEBI" id="CHEBI:15378"/>
        <dbReference type="ChEBI" id="CHEBI:16526"/>
        <dbReference type="ChEBI" id="CHEBI:59458"/>
        <dbReference type="ChEBI" id="CHEBI:61723"/>
        <dbReference type="EC" id="4.1.1.36"/>
    </reaction>
</comment>
<organism evidence="7">
    <name type="scientific">Proteinivorax tanatarense</name>
    <dbReference type="NCBI Taxonomy" id="1260629"/>
    <lineage>
        <taxon>Bacteria</taxon>
        <taxon>Bacillati</taxon>
        <taxon>Bacillota</taxon>
        <taxon>Clostridia</taxon>
        <taxon>Eubacteriales</taxon>
        <taxon>Proteinivoracaceae</taxon>
        <taxon>Proteinivorax</taxon>
    </lineage>
</organism>
<dbReference type="Pfam" id="PF02441">
    <property type="entry name" value="Flavoprotein"/>
    <property type="match status" value="1"/>
</dbReference>
<comment type="similarity">
    <text evidence="3 4">In the C-terminal section; belongs to the PPC synthetase family.</text>
</comment>
<dbReference type="SUPFAM" id="SSF102645">
    <property type="entry name" value="CoaB-like"/>
    <property type="match status" value="1"/>
</dbReference>
<comment type="cofactor">
    <cofactor evidence="3">
        <name>FMN</name>
        <dbReference type="ChEBI" id="CHEBI:58210"/>
    </cofactor>
    <text evidence="3">Binds 1 FMN per subunit.</text>
</comment>
<dbReference type="InterPro" id="IPR003382">
    <property type="entry name" value="Flavoprotein"/>
</dbReference>
<proteinExistence type="inferred from homology"/>
<evidence type="ECO:0000259" key="5">
    <source>
        <dbReference type="Pfam" id="PF02441"/>
    </source>
</evidence>
<name>A0AAU7VPR9_9FIRM</name>
<keyword evidence="3 4" id="KW-0436">Ligase</keyword>
<dbReference type="PANTHER" id="PTHR14359:SF6">
    <property type="entry name" value="PHOSPHOPANTOTHENOYLCYSTEINE DECARBOXYLASE"/>
    <property type="match status" value="1"/>
</dbReference>
<dbReference type="InterPro" id="IPR005252">
    <property type="entry name" value="CoaBC"/>
</dbReference>
<dbReference type="EC" id="4.1.1.36" evidence="3"/>
<dbReference type="Gene3D" id="3.40.50.10300">
    <property type="entry name" value="CoaB-like"/>
    <property type="match status" value="1"/>
</dbReference>
<reference evidence="7" key="1">
    <citation type="journal article" date="2013" name="Extremophiles">
        <title>Proteinivorax tanatarense gen. nov., sp. nov., an anaerobic, haloalkaliphilic, proteolytic bacterium isolated from a decaying algal bloom, and proposal of Proteinivoraceae fam. nov.</title>
        <authorList>
            <person name="Kevbrin V."/>
            <person name="Boltyanskaya Y."/>
            <person name="Zhilina T."/>
            <person name="Kolganova T."/>
            <person name="Lavrentjeva E."/>
            <person name="Kuznetsov B."/>
        </authorList>
    </citation>
    <scope>NUCLEOTIDE SEQUENCE</scope>
    <source>
        <strain evidence="7">Z-910T</strain>
    </source>
</reference>
<evidence type="ECO:0000256" key="2">
    <source>
        <dbReference type="ARBA" id="ARBA00023239"/>
    </source>
</evidence>
<evidence type="ECO:0000256" key="4">
    <source>
        <dbReference type="RuleBase" id="RU364078"/>
    </source>
</evidence>
<feature type="active site" description="Proton donor" evidence="3">
    <location>
        <position position="154"/>
    </location>
</feature>
<dbReference type="GO" id="GO:0004633">
    <property type="term" value="F:phosphopantothenoylcysteine decarboxylase activity"/>
    <property type="evidence" value="ECO:0007669"/>
    <property type="project" value="UniProtKB-UniRule"/>
</dbReference>
<feature type="domain" description="DNA/pantothenate metabolism flavoprotein C-terminal" evidence="6">
    <location>
        <begin position="182"/>
        <end position="389"/>
    </location>
</feature>
<dbReference type="InterPro" id="IPR036551">
    <property type="entry name" value="Flavin_trans-like"/>
</dbReference>
<comment type="similarity">
    <text evidence="3 4">In the N-terminal section; belongs to the HFCD (homo-oligomeric flavin containing Cys decarboxylase) superfamily.</text>
</comment>
<dbReference type="HAMAP" id="MF_02225">
    <property type="entry name" value="CoaBC"/>
    <property type="match status" value="1"/>
</dbReference>
<feature type="binding site" evidence="3">
    <location>
        <position position="275"/>
    </location>
    <ligand>
        <name>CTP</name>
        <dbReference type="ChEBI" id="CHEBI:37563"/>
    </ligand>
</feature>
<feature type="binding site" evidence="3">
    <location>
        <position position="285"/>
    </location>
    <ligand>
        <name>CTP</name>
        <dbReference type="ChEBI" id="CHEBI:37563"/>
    </ligand>
</feature>
<dbReference type="NCBIfam" id="TIGR00521">
    <property type="entry name" value="coaBC_dfp"/>
    <property type="match status" value="1"/>
</dbReference>
<dbReference type="Gene3D" id="3.40.50.1950">
    <property type="entry name" value="Flavin prenyltransferase-like"/>
    <property type="match status" value="1"/>
</dbReference>
<dbReference type="GO" id="GO:0010181">
    <property type="term" value="F:FMN binding"/>
    <property type="evidence" value="ECO:0007669"/>
    <property type="project" value="UniProtKB-UniRule"/>
</dbReference>
<dbReference type="AlphaFoldDB" id="A0AAU7VPR9"/>
<comment type="cofactor">
    <cofactor evidence="3">
        <name>Mg(2+)</name>
        <dbReference type="ChEBI" id="CHEBI:18420"/>
    </cofactor>
</comment>
<evidence type="ECO:0000256" key="1">
    <source>
        <dbReference type="ARBA" id="ARBA00022793"/>
    </source>
</evidence>
<dbReference type="GO" id="GO:0015941">
    <property type="term" value="P:pantothenate catabolic process"/>
    <property type="evidence" value="ECO:0007669"/>
    <property type="project" value="InterPro"/>
</dbReference>
<feature type="binding site" evidence="3">
    <location>
        <position position="337"/>
    </location>
    <ligand>
        <name>CTP</name>
        <dbReference type="ChEBI" id="CHEBI:37563"/>
    </ligand>
</feature>
<feature type="region of interest" description="Phosphopantothenoylcysteine decarboxylase" evidence="3">
    <location>
        <begin position="1"/>
        <end position="186"/>
    </location>
</feature>
<dbReference type="GO" id="GO:0046872">
    <property type="term" value="F:metal ion binding"/>
    <property type="evidence" value="ECO:0007669"/>
    <property type="project" value="UniProtKB-KW"/>
</dbReference>
<keyword evidence="3 4" id="KW-0288">FMN</keyword>
<feature type="binding site" evidence="3">
    <location>
        <begin position="301"/>
        <end position="304"/>
    </location>
    <ligand>
        <name>CTP</name>
        <dbReference type="ChEBI" id="CHEBI:37563"/>
    </ligand>
</feature>
<comment type="caution">
    <text evidence="3">Lacks conserved residue(s) required for the propagation of feature annotation.</text>
</comment>
<keyword evidence="3" id="KW-0511">Multifunctional enzyme</keyword>
<keyword evidence="3 4" id="KW-0285">Flavoprotein</keyword>
<dbReference type="RefSeq" id="WP_350344879.1">
    <property type="nucleotide sequence ID" value="NZ_CP158367.1"/>
</dbReference>
<keyword evidence="3" id="KW-0479">Metal-binding</keyword>
<comment type="pathway">
    <text evidence="3 4">Cofactor biosynthesis; coenzyme A biosynthesis; CoA from (R)-pantothenate: step 2/5.</text>
</comment>
<gene>
    <name evidence="3 7" type="primary">coaBC</name>
    <name evidence="7" type="ORF">PRVXT_001321</name>
</gene>
<dbReference type="GO" id="GO:0071513">
    <property type="term" value="C:phosphopantothenoylcysteine decarboxylase complex"/>
    <property type="evidence" value="ECO:0007669"/>
    <property type="project" value="TreeGrafter"/>
</dbReference>
<keyword evidence="3" id="KW-0460">Magnesium</keyword>
<dbReference type="EMBL" id="CP158367">
    <property type="protein sequence ID" value="XBX76145.1"/>
    <property type="molecule type" value="Genomic_DNA"/>
</dbReference>
<dbReference type="GO" id="GO:0004632">
    <property type="term" value="F:phosphopantothenate--cysteine ligase activity"/>
    <property type="evidence" value="ECO:0007669"/>
    <property type="project" value="UniProtKB-UniRule"/>
</dbReference>
<comment type="function">
    <text evidence="4">Catalyzes two steps in the biosynthesis of coenzyme A. In the first step cysteine is conjugated to 4'-phosphopantothenate to form 4-phosphopantothenoylcysteine, in the latter compound is decarboxylated to form 4'-phosphopantotheine.</text>
</comment>
<sequence>MSKTIVLGVTGGIAAYKSVDIVSRLKKQGYDVFVILTQHGQKFITETTFQSISQNQVYTDMFEISQHDTEHISLAKRADLFVVAPATANILGKVAGGIADDLLSTTLMAAKSPVLFAPAMNTAMYENEIVQQNITKLEKLGYLFEEPQQGRLACGDIGKGKMAEPECIVKRINKELCKKQQLKGKKVLVTAGPTIEPIDPFRYITNHSSGKMGYAIAEVAASLGANVTLISGPTNLKKPDSVEFVQTLTAVEMFDAIKEHVDSSDAIVMSAAVSDYAPKTYKTNKIKKKDDNITLELKKNPDILKSLDKINPRLVKVGFAAETNHTNQYAKEKLENKKLDLIVANDISNSNSGFKSDNNKITIINHQKTISYDIMSKVECAEIIMEHVIPLLSKTN</sequence>
<keyword evidence="1 3" id="KW-0210">Decarboxylase</keyword>
<feature type="region of interest" description="Phosphopantothenate--cysteine ligase" evidence="3">
    <location>
        <begin position="187"/>
        <end position="396"/>
    </location>
</feature>
<comment type="catalytic activity">
    <reaction evidence="3 4">
        <text>(R)-4'-phosphopantothenate + L-cysteine + CTP = N-[(R)-4-phosphopantothenoyl]-L-cysteine + CMP + diphosphate + H(+)</text>
        <dbReference type="Rhea" id="RHEA:19397"/>
        <dbReference type="ChEBI" id="CHEBI:10986"/>
        <dbReference type="ChEBI" id="CHEBI:15378"/>
        <dbReference type="ChEBI" id="CHEBI:33019"/>
        <dbReference type="ChEBI" id="CHEBI:35235"/>
        <dbReference type="ChEBI" id="CHEBI:37563"/>
        <dbReference type="ChEBI" id="CHEBI:59458"/>
        <dbReference type="ChEBI" id="CHEBI:60377"/>
        <dbReference type="EC" id="6.3.2.5"/>
    </reaction>
</comment>
<dbReference type="SUPFAM" id="SSF52507">
    <property type="entry name" value="Homo-oligomeric flavin-containing Cys decarboxylases, HFCD"/>
    <property type="match status" value="1"/>
</dbReference>
<evidence type="ECO:0000259" key="6">
    <source>
        <dbReference type="Pfam" id="PF04127"/>
    </source>
</evidence>
<dbReference type="EC" id="6.3.2.5" evidence="3"/>
<dbReference type="Pfam" id="PF04127">
    <property type="entry name" value="DFP"/>
    <property type="match status" value="1"/>
</dbReference>
<keyword evidence="2 3" id="KW-0456">Lyase</keyword>
<protein>
    <recommendedName>
        <fullName evidence="3">Coenzyme A biosynthesis bifunctional protein CoaBC</fullName>
    </recommendedName>
    <alternativeName>
        <fullName evidence="3">DNA/pantothenate metabolism flavoprotein</fullName>
    </alternativeName>
    <alternativeName>
        <fullName evidence="3">Phosphopantothenoylcysteine synthetase/decarboxylase</fullName>
        <shortName evidence="3">PPCS-PPCDC</shortName>
    </alternativeName>
    <domain>
        <recommendedName>
            <fullName evidence="3">Phosphopantothenoylcysteine decarboxylase</fullName>
            <shortName evidence="3">PPC decarboxylase</shortName>
            <shortName evidence="3">PPC-DC</shortName>
            <ecNumber evidence="3">4.1.1.36</ecNumber>
        </recommendedName>
        <alternativeName>
            <fullName evidence="3">CoaC</fullName>
        </alternativeName>
    </domain>
    <domain>
        <recommendedName>
            <fullName evidence="3">Phosphopantothenate--cysteine ligase</fullName>
            <ecNumber evidence="3">6.3.2.5</ecNumber>
        </recommendedName>
        <alternativeName>
            <fullName evidence="3">CoaB</fullName>
        </alternativeName>
        <alternativeName>
            <fullName evidence="3">Phosphopantothenoylcysteine synthetase</fullName>
            <shortName evidence="3">PPC synthetase</shortName>
            <shortName evidence="3">PPC-S</shortName>
        </alternativeName>
    </domain>
</protein>
<comment type="pathway">
    <text evidence="3 4">Cofactor biosynthesis; coenzyme A biosynthesis; CoA from (R)-pantothenate: step 3/5.</text>
</comment>
<dbReference type="InterPro" id="IPR035929">
    <property type="entry name" value="CoaB-like_sf"/>
</dbReference>